<dbReference type="SUPFAM" id="SSF56112">
    <property type="entry name" value="Protein kinase-like (PK-like)"/>
    <property type="match status" value="1"/>
</dbReference>
<proteinExistence type="predicted"/>
<sequence length="473" mass="53426">MSPLEDFLSDGRKIALRLLKKAKVLQKEHQSIIGIVDIIKDAESLIDIIEKADLKRPRTLLQVEKLSDTLKDQHISLSPSSLGISSPEPSPSPKTPSPTPEVARKWEQRSVLALPDTSLYFNVLKENFAKDLKCEPEMWYHDADRRQAQKISNQRDLDAAVDAVRRRGQPVLQLNITAEVVQPDVRVPTDVAYVVPKTMKYLRPSKARSADSSRFSDITMSAIDSYKTREIISTGTYSTVKLAFSREGRSFVVKTVQKQGASCPTESDIEFLRKLKHPNITRYYAVYDDPEGQPLIHILMEFMPDNLDNCIKKERPLSLDRVISYTLQIADGLKFLHSENIIHHDLKPLNILVRGDLDSRVVKIADFGSIGGRHGTTPLYTAPEVVDGNVSDARSDVWSFGVIVIEMSTGKYPWDVSKQTKEQIPILHRTVKPHMTNMPSLLVELVDEMLAPLDFRHTAEDVLNYLDTATEDY</sequence>
<feature type="region of interest" description="Disordered" evidence="1">
    <location>
        <begin position="77"/>
        <end position="103"/>
    </location>
</feature>
<dbReference type="InterPro" id="IPR045269">
    <property type="entry name" value="Atg1-like"/>
</dbReference>
<dbReference type="InterPro" id="IPR011009">
    <property type="entry name" value="Kinase-like_dom_sf"/>
</dbReference>
<dbReference type="Pfam" id="PF00069">
    <property type="entry name" value="Pkinase"/>
    <property type="match status" value="1"/>
</dbReference>
<accession>A0A8S1GRV9</accession>
<dbReference type="GO" id="GO:0006914">
    <property type="term" value="P:autophagy"/>
    <property type="evidence" value="ECO:0007669"/>
    <property type="project" value="UniProtKB-ARBA"/>
</dbReference>
<dbReference type="OrthoDB" id="8693905at2759"/>
<dbReference type="PANTHER" id="PTHR24348">
    <property type="entry name" value="SERINE/THREONINE-PROTEIN KINASE UNC-51-RELATED"/>
    <property type="match status" value="1"/>
</dbReference>
<comment type="caution">
    <text evidence="3">The sequence shown here is derived from an EMBL/GenBank/DDBJ whole genome shotgun (WGS) entry which is preliminary data.</text>
</comment>
<dbReference type="AlphaFoldDB" id="A0A8S1GRV9"/>
<evidence type="ECO:0000256" key="1">
    <source>
        <dbReference type="SAM" id="MobiDB-lite"/>
    </source>
</evidence>
<dbReference type="InterPro" id="IPR000719">
    <property type="entry name" value="Prot_kinase_dom"/>
</dbReference>
<protein>
    <recommendedName>
        <fullName evidence="2">Protein kinase domain-containing protein</fullName>
    </recommendedName>
</protein>
<dbReference type="Gene3D" id="1.10.510.10">
    <property type="entry name" value="Transferase(Phosphotransferase) domain 1"/>
    <property type="match status" value="1"/>
</dbReference>
<dbReference type="GO" id="GO:0005524">
    <property type="term" value="F:ATP binding"/>
    <property type="evidence" value="ECO:0007669"/>
    <property type="project" value="InterPro"/>
</dbReference>
<feature type="domain" description="Protein kinase" evidence="2">
    <location>
        <begin position="226"/>
        <end position="473"/>
    </location>
</feature>
<feature type="compositionally biased region" description="Low complexity" evidence="1">
    <location>
        <begin position="77"/>
        <end position="87"/>
    </location>
</feature>
<evidence type="ECO:0000313" key="3">
    <source>
        <dbReference type="EMBL" id="CAD6186196.1"/>
    </source>
</evidence>
<dbReference type="PROSITE" id="PS00108">
    <property type="entry name" value="PROTEIN_KINASE_ST"/>
    <property type="match status" value="1"/>
</dbReference>
<organism evidence="3 4">
    <name type="scientific">Caenorhabditis auriculariae</name>
    <dbReference type="NCBI Taxonomy" id="2777116"/>
    <lineage>
        <taxon>Eukaryota</taxon>
        <taxon>Metazoa</taxon>
        <taxon>Ecdysozoa</taxon>
        <taxon>Nematoda</taxon>
        <taxon>Chromadorea</taxon>
        <taxon>Rhabditida</taxon>
        <taxon>Rhabditina</taxon>
        <taxon>Rhabditomorpha</taxon>
        <taxon>Rhabditoidea</taxon>
        <taxon>Rhabditidae</taxon>
        <taxon>Peloderinae</taxon>
        <taxon>Caenorhabditis</taxon>
    </lineage>
</organism>
<keyword evidence="4" id="KW-1185">Reference proteome</keyword>
<feature type="compositionally biased region" description="Pro residues" evidence="1">
    <location>
        <begin position="88"/>
        <end position="99"/>
    </location>
</feature>
<dbReference type="GO" id="GO:0010506">
    <property type="term" value="P:regulation of autophagy"/>
    <property type="evidence" value="ECO:0007669"/>
    <property type="project" value="InterPro"/>
</dbReference>
<dbReference type="InterPro" id="IPR008271">
    <property type="entry name" value="Ser/Thr_kinase_AS"/>
</dbReference>
<dbReference type="SMART" id="SM00220">
    <property type="entry name" value="S_TKc"/>
    <property type="match status" value="1"/>
</dbReference>
<dbReference type="GO" id="GO:0005737">
    <property type="term" value="C:cytoplasm"/>
    <property type="evidence" value="ECO:0007669"/>
    <property type="project" value="TreeGrafter"/>
</dbReference>
<dbReference type="EMBL" id="CAJGYM010000004">
    <property type="protein sequence ID" value="CAD6186196.1"/>
    <property type="molecule type" value="Genomic_DNA"/>
</dbReference>
<dbReference type="Proteomes" id="UP000835052">
    <property type="component" value="Unassembled WGS sequence"/>
</dbReference>
<gene>
    <name evidence="3" type="ORF">CAUJ_LOCUS2115</name>
</gene>
<name>A0A8S1GRV9_9PELO</name>
<dbReference type="PROSITE" id="PS50011">
    <property type="entry name" value="PROTEIN_KINASE_DOM"/>
    <property type="match status" value="1"/>
</dbReference>
<reference evidence="3" key="1">
    <citation type="submission" date="2020-10" db="EMBL/GenBank/DDBJ databases">
        <authorList>
            <person name="Kikuchi T."/>
        </authorList>
    </citation>
    <scope>NUCLEOTIDE SEQUENCE</scope>
    <source>
        <strain evidence="3">NKZ352</strain>
    </source>
</reference>
<evidence type="ECO:0000259" key="2">
    <source>
        <dbReference type="PROSITE" id="PS50011"/>
    </source>
</evidence>
<dbReference type="GO" id="GO:0004674">
    <property type="term" value="F:protein serine/threonine kinase activity"/>
    <property type="evidence" value="ECO:0007669"/>
    <property type="project" value="InterPro"/>
</dbReference>
<evidence type="ECO:0000313" key="4">
    <source>
        <dbReference type="Proteomes" id="UP000835052"/>
    </source>
</evidence>